<evidence type="ECO:0000313" key="1">
    <source>
        <dbReference type="EMBL" id="KAI4325951.1"/>
    </source>
</evidence>
<gene>
    <name evidence="1" type="ORF">MLD38_031309</name>
</gene>
<keyword evidence="2" id="KW-1185">Reference proteome</keyword>
<name>A0ACB9MST7_9MYRT</name>
<accession>A0ACB9MST7</accession>
<reference evidence="2" key="1">
    <citation type="journal article" date="2023" name="Front. Plant Sci.">
        <title>Chromosomal-level genome assembly of Melastoma candidum provides insights into trichome evolution.</title>
        <authorList>
            <person name="Zhong Y."/>
            <person name="Wu W."/>
            <person name="Sun C."/>
            <person name="Zou P."/>
            <person name="Liu Y."/>
            <person name="Dai S."/>
            <person name="Zhou R."/>
        </authorList>
    </citation>
    <scope>NUCLEOTIDE SEQUENCE [LARGE SCALE GENOMIC DNA]</scope>
</reference>
<protein>
    <submittedName>
        <fullName evidence="1">Uncharacterized protein</fullName>
    </submittedName>
</protein>
<evidence type="ECO:0000313" key="2">
    <source>
        <dbReference type="Proteomes" id="UP001057402"/>
    </source>
</evidence>
<organism evidence="1 2">
    <name type="scientific">Melastoma candidum</name>
    <dbReference type="NCBI Taxonomy" id="119954"/>
    <lineage>
        <taxon>Eukaryota</taxon>
        <taxon>Viridiplantae</taxon>
        <taxon>Streptophyta</taxon>
        <taxon>Embryophyta</taxon>
        <taxon>Tracheophyta</taxon>
        <taxon>Spermatophyta</taxon>
        <taxon>Magnoliopsida</taxon>
        <taxon>eudicotyledons</taxon>
        <taxon>Gunneridae</taxon>
        <taxon>Pentapetalae</taxon>
        <taxon>rosids</taxon>
        <taxon>malvids</taxon>
        <taxon>Myrtales</taxon>
        <taxon>Melastomataceae</taxon>
        <taxon>Melastomatoideae</taxon>
        <taxon>Melastomateae</taxon>
        <taxon>Melastoma</taxon>
    </lineage>
</organism>
<sequence length="116" mass="13447">MDGQTEVSAIVSIWHTYLTRLYCYCCVPDGPRFLLYEFKPKGSLDWWIFTESGMMNRPRGCLSWSLRYRAAVDVAKVLAYLHHDCRFRVLHLNVKPQNILLDGSYRAIVLDSVCQG</sequence>
<proteinExistence type="predicted"/>
<comment type="caution">
    <text evidence="1">The sequence shown here is derived from an EMBL/GenBank/DDBJ whole genome shotgun (WGS) entry which is preliminary data.</text>
</comment>
<dbReference type="Proteomes" id="UP001057402">
    <property type="component" value="Chromosome 9"/>
</dbReference>
<dbReference type="EMBL" id="CM042888">
    <property type="protein sequence ID" value="KAI4325951.1"/>
    <property type="molecule type" value="Genomic_DNA"/>
</dbReference>